<keyword evidence="2" id="KW-1185">Reference proteome</keyword>
<dbReference type="EMBL" id="CP036264">
    <property type="protein sequence ID" value="QEF97983.1"/>
    <property type="molecule type" value="Genomic_DNA"/>
</dbReference>
<gene>
    <name evidence="1" type="ORF">Mal15_20290</name>
</gene>
<protein>
    <submittedName>
        <fullName evidence="1">Uncharacterized protein</fullName>
    </submittedName>
</protein>
<dbReference type="Proteomes" id="UP000321353">
    <property type="component" value="Chromosome"/>
</dbReference>
<organism evidence="1 2">
    <name type="scientific">Stieleria maiorica</name>
    <dbReference type="NCBI Taxonomy" id="2795974"/>
    <lineage>
        <taxon>Bacteria</taxon>
        <taxon>Pseudomonadati</taxon>
        <taxon>Planctomycetota</taxon>
        <taxon>Planctomycetia</taxon>
        <taxon>Pirellulales</taxon>
        <taxon>Pirellulaceae</taxon>
        <taxon>Stieleria</taxon>
    </lineage>
</organism>
<dbReference type="KEGG" id="smam:Mal15_20290"/>
<reference evidence="1 2" key="1">
    <citation type="submission" date="2019-02" db="EMBL/GenBank/DDBJ databases">
        <title>Planctomycetal bacteria perform biofilm scaping via a novel small molecule.</title>
        <authorList>
            <person name="Jeske O."/>
            <person name="Boedeker C."/>
            <person name="Wiegand S."/>
            <person name="Breitling P."/>
            <person name="Kallscheuer N."/>
            <person name="Jogler M."/>
            <person name="Rohde M."/>
            <person name="Petersen J."/>
            <person name="Medema M.H."/>
            <person name="Surup F."/>
            <person name="Jogler C."/>
        </authorList>
    </citation>
    <scope>NUCLEOTIDE SEQUENCE [LARGE SCALE GENOMIC DNA]</scope>
    <source>
        <strain evidence="1 2">Mal15</strain>
    </source>
</reference>
<sequence>MSAPFRTLAFVRIKRIDGANNGAKLLAPSSPALLPRKAVGEGSRSKSCSHQSQ</sequence>
<dbReference type="AlphaFoldDB" id="A0A5B9MB82"/>
<evidence type="ECO:0000313" key="1">
    <source>
        <dbReference type="EMBL" id="QEF97983.1"/>
    </source>
</evidence>
<name>A0A5B9MB82_9BACT</name>
<proteinExistence type="predicted"/>
<accession>A0A5B9MB82</accession>
<evidence type="ECO:0000313" key="2">
    <source>
        <dbReference type="Proteomes" id="UP000321353"/>
    </source>
</evidence>